<organism evidence="1 2">
    <name type="scientific">Acinetobacter pittii</name>
    <name type="common">Acinetobacter genomosp. 3</name>
    <dbReference type="NCBI Taxonomy" id="48296"/>
    <lineage>
        <taxon>Bacteria</taxon>
        <taxon>Pseudomonadati</taxon>
        <taxon>Pseudomonadota</taxon>
        <taxon>Gammaproteobacteria</taxon>
        <taxon>Moraxellales</taxon>
        <taxon>Moraxellaceae</taxon>
        <taxon>Acinetobacter</taxon>
        <taxon>Acinetobacter calcoaceticus/baumannii complex</taxon>
    </lineage>
</organism>
<comment type="caution">
    <text evidence="1">The sequence shown here is derived from an EMBL/GenBank/DDBJ whole genome shotgun (WGS) entry which is preliminary data.</text>
</comment>
<dbReference type="EMBL" id="BJLJ01000004">
    <property type="protein sequence ID" value="GEA66540.1"/>
    <property type="molecule type" value="Genomic_DNA"/>
</dbReference>
<gene>
    <name evidence="1" type="ORF">PA3_06980</name>
</gene>
<reference evidence="1 2" key="1">
    <citation type="submission" date="2019-06" db="EMBL/GenBank/DDBJ databases">
        <title>Whole genome shotgun sequence of Acinetobacter pittii NBRC 110514.</title>
        <authorList>
            <person name="Hosoyama A."/>
            <person name="Uohara A."/>
            <person name="Ohji S."/>
            <person name="Ichikawa N."/>
        </authorList>
    </citation>
    <scope>NUCLEOTIDE SEQUENCE [LARGE SCALE GENOMIC DNA]</scope>
    <source>
        <strain evidence="1 2">NBRC 110514</strain>
    </source>
</reference>
<proteinExistence type="predicted"/>
<name>A0A4Y3J720_ACIPI</name>
<accession>A0A4Y3J720</accession>
<dbReference type="Proteomes" id="UP000317717">
    <property type="component" value="Unassembled WGS sequence"/>
</dbReference>
<evidence type="ECO:0000313" key="2">
    <source>
        <dbReference type="Proteomes" id="UP000317717"/>
    </source>
</evidence>
<sequence length="53" mass="5839">MLKVVETGHPNPSHGFTVGSDRLERVVEIVDDIEVVPIRSMVKLVTPGESVLR</sequence>
<protein>
    <submittedName>
        <fullName evidence="1">Uncharacterized protein</fullName>
    </submittedName>
</protein>
<evidence type="ECO:0000313" key="1">
    <source>
        <dbReference type="EMBL" id="GEA66540.1"/>
    </source>
</evidence>
<dbReference type="AlphaFoldDB" id="A0A4Y3J720"/>